<protein>
    <submittedName>
        <fullName evidence="1">Uncharacterized protein</fullName>
    </submittedName>
</protein>
<organism evidence="1">
    <name type="scientific">Anguilla anguilla</name>
    <name type="common">European freshwater eel</name>
    <name type="synonym">Muraena anguilla</name>
    <dbReference type="NCBI Taxonomy" id="7936"/>
    <lineage>
        <taxon>Eukaryota</taxon>
        <taxon>Metazoa</taxon>
        <taxon>Chordata</taxon>
        <taxon>Craniata</taxon>
        <taxon>Vertebrata</taxon>
        <taxon>Euteleostomi</taxon>
        <taxon>Actinopterygii</taxon>
        <taxon>Neopterygii</taxon>
        <taxon>Teleostei</taxon>
        <taxon>Anguilliformes</taxon>
        <taxon>Anguillidae</taxon>
        <taxon>Anguilla</taxon>
    </lineage>
</organism>
<reference evidence="1" key="2">
    <citation type="journal article" date="2015" name="Fish Shellfish Immunol.">
        <title>Early steps in the European eel (Anguilla anguilla)-Vibrio vulnificus interaction in the gills: Role of the RtxA13 toxin.</title>
        <authorList>
            <person name="Callol A."/>
            <person name="Pajuelo D."/>
            <person name="Ebbesson L."/>
            <person name="Teles M."/>
            <person name="MacKenzie S."/>
            <person name="Amaro C."/>
        </authorList>
    </citation>
    <scope>NUCLEOTIDE SEQUENCE</scope>
</reference>
<sequence length="34" mass="4021">MQTWLSHFQRSLKIADRQQPADIYLGRRAPHDAL</sequence>
<accession>A0A0E9T659</accession>
<name>A0A0E9T659_ANGAN</name>
<evidence type="ECO:0000313" key="1">
    <source>
        <dbReference type="EMBL" id="JAH49159.1"/>
    </source>
</evidence>
<proteinExistence type="predicted"/>
<reference evidence="1" key="1">
    <citation type="submission" date="2014-11" db="EMBL/GenBank/DDBJ databases">
        <authorList>
            <person name="Amaro Gonzalez C."/>
        </authorList>
    </citation>
    <scope>NUCLEOTIDE SEQUENCE</scope>
</reference>
<dbReference type="EMBL" id="GBXM01059418">
    <property type="protein sequence ID" value="JAH49159.1"/>
    <property type="molecule type" value="Transcribed_RNA"/>
</dbReference>
<dbReference type="AlphaFoldDB" id="A0A0E9T659"/>